<dbReference type="OMA" id="FMWENEG"/>
<sequence length="622" mass="74863">MKQIEIDKESDQPMIQEETLLKTEQYLCPANRNHKLQSLDKLLSHLHTCKEVKLADKPRFVYYCQYYQGHCFLTTEDREKHEKICQWKLGLKKQHDPTANKYSIIQPLGKPINNTQQQQKPVAYTDQQQRNYEYAIKKGLIKKKGNDEYIPEDGFEFNKDFKKVDELMKLQIQKNISDQNQNNIQFTFQNYFYMVQPQNKQLIDFLIKRIPYNLYFRKYKYYKEDEKNQIVQKFLMKEKKREKRRQNSKPDIKYNLINQIPNDILVNLLNFNTYEDYLDKQMEEFVNQKKIEEENLFTSTYLMTTNKKAIFTLQIGKDFKDIFGKNINLLDFKALFSDFITFKFKRDENINKQIEPYLSEKLDQNEGNKNQKQNQNIFEEEIDIQQQRLIGELKAKLEIQKQKNQEDKSQLERNQRELQELIEKKKSLIQKESDVELQIKKVNAQINSYHSKIKSYKQELELKNQEKIKILYDQKEKELNEFIDALNQQVSQYESSQQEIKDEIQSLKEEKQKLKSTINRLQPFKLQLERQLEDLQKQESSVPQQMTQSEYYTGNEFVFDISDKIKCKACKIRKINVVYIPCGDAALCKICHEKFEQLLPHVCPICEQFVKRVYHFMWENEG</sequence>
<evidence type="ECO:0000313" key="2">
    <source>
        <dbReference type="EMBL" id="CAD8102381.1"/>
    </source>
</evidence>
<proteinExistence type="predicted"/>
<gene>
    <name evidence="2" type="ORF">PPRIM_AZ9-3.1.T1180071</name>
</gene>
<evidence type="ECO:0000256" key="1">
    <source>
        <dbReference type="SAM" id="Coils"/>
    </source>
</evidence>
<protein>
    <recommendedName>
        <fullName evidence="4">RING-type domain-containing protein</fullName>
    </recommendedName>
</protein>
<name>A0A8S1PHX3_PARPR</name>
<dbReference type="EMBL" id="CAJJDM010000121">
    <property type="protein sequence ID" value="CAD8102381.1"/>
    <property type="molecule type" value="Genomic_DNA"/>
</dbReference>
<accession>A0A8S1PHX3</accession>
<comment type="caution">
    <text evidence="2">The sequence shown here is derived from an EMBL/GenBank/DDBJ whole genome shotgun (WGS) entry which is preliminary data.</text>
</comment>
<feature type="coiled-coil region" evidence="1">
    <location>
        <begin position="368"/>
        <end position="520"/>
    </location>
</feature>
<keyword evidence="1" id="KW-0175">Coiled coil</keyword>
<evidence type="ECO:0000313" key="3">
    <source>
        <dbReference type="Proteomes" id="UP000688137"/>
    </source>
</evidence>
<dbReference type="AlphaFoldDB" id="A0A8S1PHX3"/>
<keyword evidence="3" id="KW-1185">Reference proteome</keyword>
<organism evidence="2 3">
    <name type="scientific">Paramecium primaurelia</name>
    <dbReference type="NCBI Taxonomy" id="5886"/>
    <lineage>
        <taxon>Eukaryota</taxon>
        <taxon>Sar</taxon>
        <taxon>Alveolata</taxon>
        <taxon>Ciliophora</taxon>
        <taxon>Intramacronucleata</taxon>
        <taxon>Oligohymenophorea</taxon>
        <taxon>Peniculida</taxon>
        <taxon>Parameciidae</taxon>
        <taxon>Paramecium</taxon>
    </lineage>
</organism>
<reference evidence="2" key="1">
    <citation type="submission" date="2021-01" db="EMBL/GenBank/DDBJ databases">
        <authorList>
            <consortium name="Genoscope - CEA"/>
            <person name="William W."/>
        </authorList>
    </citation>
    <scope>NUCLEOTIDE SEQUENCE</scope>
</reference>
<evidence type="ECO:0008006" key="4">
    <source>
        <dbReference type="Google" id="ProtNLM"/>
    </source>
</evidence>
<dbReference type="Proteomes" id="UP000688137">
    <property type="component" value="Unassembled WGS sequence"/>
</dbReference>
<dbReference type="Pfam" id="PF13920">
    <property type="entry name" value="zf-C3HC4_3"/>
    <property type="match status" value="1"/>
</dbReference>